<evidence type="ECO:0000259" key="1">
    <source>
        <dbReference type="Pfam" id="PF07238"/>
    </source>
</evidence>
<sequence length="515" mass="57897">MLDKLKALTRQLNPVQRALEATQGLPSLTPVAAMEFIAGWLPQQQNLLEQPTRMQEALWGLDPLCRERLAAAASELMRGQLTRLRLQLYANAAQPYVQALYRAYLPCVQQYKLSLVQKPHEQFPPHAGFLFWGTRRLVMEFITTRQAQQTQWRELYAAIPAILGEKLPASALPAARLALAQFCLVSSGLAAELEVRQVDIVDRLVGMLAPFVSFSQQPRSGIQYWLDIHQPHPPALVDLGKLPPPSNGLIYIQFERVLDELLSLETLIAQQAQLPTKLNFDGNLHRTEVLVTLRQLRDKWMGKVATRRHERKLMDKFVFLALDLPAIRRKVAGFEQAGTRTINLGIERARMEDISQSGIGLRVPAEAWAKVGLAVGIQVEGNPRWVVGVVRRLVNTQTASELHMGVEILSLTPQSIRLVEEARLTVWEQTNAGGALDNVFGVWIPPSVHSHEQAMLLLEKPEVVIGKSYGMYYHGHKGMVRIKDQVEVGDNFYRYTVDVVEALSASVEKAQELDF</sequence>
<dbReference type="RefSeq" id="WP_168877685.1">
    <property type="nucleotide sequence ID" value="NZ_JABAIM010000003.1"/>
</dbReference>
<accession>A0A847SAR3</accession>
<dbReference type="Proteomes" id="UP000587991">
    <property type="component" value="Unassembled WGS sequence"/>
</dbReference>
<evidence type="ECO:0000313" key="3">
    <source>
        <dbReference type="Proteomes" id="UP000587991"/>
    </source>
</evidence>
<dbReference type="EMBL" id="JABAIM010000003">
    <property type="protein sequence ID" value="NLR76007.1"/>
    <property type="molecule type" value="Genomic_DNA"/>
</dbReference>
<organism evidence="2 3">
    <name type="scientific">Leeia aquatica</name>
    <dbReference type="NCBI Taxonomy" id="2725557"/>
    <lineage>
        <taxon>Bacteria</taxon>
        <taxon>Pseudomonadati</taxon>
        <taxon>Pseudomonadota</taxon>
        <taxon>Betaproteobacteria</taxon>
        <taxon>Neisseriales</taxon>
        <taxon>Leeiaceae</taxon>
        <taxon>Leeia</taxon>
    </lineage>
</organism>
<dbReference type="Pfam" id="PF07238">
    <property type="entry name" value="PilZ"/>
    <property type="match status" value="1"/>
</dbReference>
<dbReference type="GO" id="GO:0035438">
    <property type="term" value="F:cyclic-di-GMP binding"/>
    <property type="evidence" value="ECO:0007669"/>
    <property type="project" value="InterPro"/>
</dbReference>
<protein>
    <submittedName>
        <fullName evidence="2">PilZ domain-containing protein</fullName>
    </submittedName>
</protein>
<reference evidence="2 3" key="1">
    <citation type="submission" date="2020-04" db="EMBL/GenBank/DDBJ databases">
        <title>Draft genome of Leeia sp. IMCC25680.</title>
        <authorList>
            <person name="Song J."/>
            <person name="Cho J.-C."/>
        </authorList>
    </citation>
    <scope>NUCLEOTIDE SEQUENCE [LARGE SCALE GENOMIC DNA]</scope>
    <source>
        <strain evidence="2 3">IMCC25680</strain>
    </source>
</reference>
<evidence type="ECO:0000313" key="2">
    <source>
        <dbReference type="EMBL" id="NLR76007.1"/>
    </source>
</evidence>
<feature type="domain" description="PilZ" evidence="1">
    <location>
        <begin position="345"/>
        <end position="420"/>
    </location>
</feature>
<name>A0A847SAR3_9NEIS</name>
<dbReference type="InterPro" id="IPR009875">
    <property type="entry name" value="PilZ_domain"/>
</dbReference>
<dbReference type="AlphaFoldDB" id="A0A847SAR3"/>
<comment type="caution">
    <text evidence="2">The sequence shown here is derived from an EMBL/GenBank/DDBJ whole genome shotgun (WGS) entry which is preliminary data.</text>
</comment>
<gene>
    <name evidence="2" type="ORF">HF682_12650</name>
</gene>
<proteinExistence type="predicted"/>
<keyword evidence="3" id="KW-1185">Reference proteome</keyword>